<dbReference type="InterPro" id="IPR000435">
    <property type="entry name" value="Tektins"/>
</dbReference>
<keyword evidence="4 10" id="KW-0282">Flagellum</keyword>
<keyword evidence="14" id="KW-1185">Reference proteome</keyword>
<keyword evidence="6 10" id="KW-0969">Cilium</keyword>
<keyword evidence="8 10" id="KW-0966">Cell projection</keyword>
<gene>
    <name evidence="13" type="ORF">TCAL_03139</name>
</gene>
<evidence type="ECO:0000256" key="9">
    <source>
        <dbReference type="ARBA" id="ARBA00045224"/>
    </source>
</evidence>
<evidence type="ECO:0000256" key="7">
    <source>
        <dbReference type="ARBA" id="ARBA00023212"/>
    </source>
</evidence>
<evidence type="ECO:0000256" key="11">
    <source>
        <dbReference type="SAM" id="Coils"/>
    </source>
</evidence>
<dbReference type="PRINTS" id="PR00511">
    <property type="entry name" value="TEKTIN"/>
</dbReference>
<evidence type="ECO:0000256" key="4">
    <source>
        <dbReference type="ARBA" id="ARBA00022846"/>
    </source>
</evidence>
<protein>
    <recommendedName>
        <fullName evidence="10">Tektin</fullName>
    </recommendedName>
</protein>
<dbReference type="GO" id="GO:0005930">
    <property type="term" value="C:axoneme"/>
    <property type="evidence" value="ECO:0007669"/>
    <property type="project" value="UniProtKB-SubCell"/>
</dbReference>
<dbReference type="PANTHER" id="PTHR19960">
    <property type="entry name" value="TEKTIN"/>
    <property type="match status" value="1"/>
</dbReference>
<keyword evidence="3" id="KW-0963">Cytoplasm</keyword>
<feature type="coiled-coil region" evidence="11">
    <location>
        <begin position="328"/>
        <end position="355"/>
    </location>
</feature>
<evidence type="ECO:0000256" key="6">
    <source>
        <dbReference type="ARBA" id="ARBA00023069"/>
    </source>
</evidence>
<evidence type="ECO:0000256" key="2">
    <source>
        <dbReference type="ARBA" id="ARBA00007209"/>
    </source>
</evidence>
<evidence type="ECO:0000256" key="3">
    <source>
        <dbReference type="ARBA" id="ARBA00022490"/>
    </source>
</evidence>
<dbReference type="PANTHER" id="PTHR19960:SF25">
    <property type="entry name" value="TEKTIN-1"/>
    <property type="match status" value="1"/>
</dbReference>
<evidence type="ECO:0000313" key="13">
    <source>
        <dbReference type="EMBL" id="TRY72309.1"/>
    </source>
</evidence>
<dbReference type="GO" id="GO:0060271">
    <property type="term" value="P:cilium assembly"/>
    <property type="evidence" value="ECO:0007669"/>
    <property type="project" value="UniProtKB-UniRule"/>
</dbReference>
<dbReference type="Proteomes" id="UP000318571">
    <property type="component" value="Chromosome 7"/>
</dbReference>
<sequence length="455" mass="52525">MAGISRRKNFPQTNELSRKEEMANKPSRVGSDISSSLMGDHNEVNARAQHLNANLEKYYPEWNETNLQSNRQAETERVKAEKLVQETKELISDVKQRVKQDHKEVQVRFRQRVGDIGFWKSELDNRLTTLKSLLDEMDSQSIRLGQALQACDLPLKVNDQCLAFRRQRQGVDNVRDNVERHLEFELQTVQSAQVLLKQTHMQVDEDMRQIRRAKNIIEKDLADKEVALNIDESTSTLEMTGPSKTNKPEPLKRYPIKKKTEVTTYTPSDWQSLCQKNLEMADLRVQNTLSLQSTVDGILAHVASHLRSQKDLTDRAFERRLNEVKGAKNLLEQQLSETIVKIHELEESVEALDKALSAKHGPLATCQIRIQKRKQRPERELVLDDVDLQLQMESENLIESIRRLETQLSRSRDCYAALQKSRLDLEAQINVKNQSIFIDEVKCVTLRQGVVIQPY</sequence>
<dbReference type="AlphaFoldDB" id="A0A553P3Q0"/>
<dbReference type="InterPro" id="IPR048256">
    <property type="entry name" value="Tektin-like"/>
</dbReference>
<evidence type="ECO:0000256" key="5">
    <source>
        <dbReference type="ARBA" id="ARBA00023054"/>
    </source>
</evidence>
<reference evidence="13 14" key="1">
    <citation type="journal article" date="2018" name="Nat. Ecol. Evol.">
        <title>Genomic signatures of mitonuclear coevolution across populations of Tigriopus californicus.</title>
        <authorList>
            <person name="Barreto F.S."/>
            <person name="Watson E.T."/>
            <person name="Lima T.G."/>
            <person name="Willett C.S."/>
            <person name="Edmands S."/>
            <person name="Li W."/>
            <person name="Burton R.S."/>
        </authorList>
    </citation>
    <scope>NUCLEOTIDE SEQUENCE [LARGE SCALE GENOMIC DNA]</scope>
    <source>
        <strain evidence="13 14">San Diego</strain>
    </source>
</reference>
<comment type="subcellular location">
    <subcellularLocation>
        <location evidence="10">Cytoplasm</location>
        <location evidence="10">Cytoskeleton</location>
        <location evidence="10">Cilium axoneme</location>
    </subcellularLocation>
    <subcellularLocation>
        <location evidence="1">Cytoplasm</location>
        <location evidence="1">Cytoskeleton</location>
        <location evidence="1">Flagellum axoneme</location>
    </subcellularLocation>
</comment>
<comment type="caution">
    <text evidence="13">The sequence shown here is derived from an EMBL/GenBank/DDBJ whole genome shotgun (WGS) entry which is preliminary data.</text>
</comment>
<comment type="function">
    <text evidence="9">Microtubule inner protein (MIP) part of the dynein-decorated doublet microtubules (DMTs) in cilia and flagellar axoneme. Forms filamentous polymers in the walls of ciliary and flagellar microtubules.</text>
</comment>
<dbReference type="GO" id="GO:0005634">
    <property type="term" value="C:nucleus"/>
    <property type="evidence" value="ECO:0007669"/>
    <property type="project" value="TreeGrafter"/>
</dbReference>
<evidence type="ECO:0000256" key="8">
    <source>
        <dbReference type="ARBA" id="ARBA00023273"/>
    </source>
</evidence>
<dbReference type="EMBL" id="VCGU01000008">
    <property type="protein sequence ID" value="TRY72309.1"/>
    <property type="molecule type" value="Genomic_DNA"/>
</dbReference>
<proteinExistence type="inferred from homology"/>
<evidence type="ECO:0000313" key="14">
    <source>
        <dbReference type="Proteomes" id="UP000318571"/>
    </source>
</evidence>
<dbReference type="OrthoDB" id="10054259at2759"/>
<organism evidence="13 14">
    <name type="scientific">Tigriopus californicus</name>
    <name type="common">Marine copepod</name>
    <dbReference type="NCBI Taxonomy" id="6832"/>
    <lineage>
        <taxon>Eukaryota</taxon>
        <taxon>Metazoa</taxon>
        <taxon>Ecdysozoa</taxon>
        <taxon>Arthropoda</taxon>
        <taxon>Crustacea</taxon>
        <taxon>Multicrustacea</taxon>
        <taxon>Hexanauplia</taxon>
        <taxon>Copepoda</taxon>
        <taxon>Harpacticoida</taxon>
        <taxon>Harpacticidae</taxon>
        <taxon>Tigriopus</taxon>
    </lineage>
</organism>
<dbReference type="GO" id="GO:0015630">
    <property type="term" value="C:microtubule cytoskeleton"/>
    <property type="evidence" value="ECO:0007669"/>
    <property type="project" value="UniProtKB-UniRule"/>
</dbReference>
<dbReference type="GO" id="GO:0060294">
    <property type="term" value="P:cilium movement involved in cell motility"/>
    <property type="evidence" value="ECO:0007669"/>
    <property type="project" value="UniProtKB-UniRule"/>
</dbReference>
<feature type="coiled-coil region" evidence="11">
    <location>
        <begin position="70"/>
        <end position="140"/>
    </location>
</feature>
<keyword evidence="7" id="KW-0206">Cytoskeleton</keyword>
<name>A0A553P3Q0_TIGCA</name>
<feature type="region of interest" description="Disordered" evidence="12">
    <location>
        <begin position="1"/>
        <end position="38"/>
    </location>
</feature>
<dbReference type="OMA" id="DTELPLM"/>
<dbReference type="STRING" id="6832.A0A553P3Q0"/>
<evidence type="ECO:0000256" key="1">
    <source>
        <dbReference type="ARBA" id="ARBA00004611"/>
    </source>
</evidence>
<keyword evidence="5 11" id="KW-0175">Coiled coil</keyword>
<evidence type="ECO:0000256" key="12">
    <source>
        <dbReference type="SAM" id="MobiDB-lite"/>
    </source>
</evidence>
<dbReference type="Pfam" id="PF03148">
    <property type="entry name" value="Tektin"/>
    <property type="match status" value="1"/>
</dbReference>
<accession>A0A553P3Q0</accession>
<comment type="similarity">
    <text evidence="2 10">Belongs to the tektin family.</text>
</comment>
<evidence type="ECO:0000256" key="10">
    <source>
        <dbReference type="RuleBase" id="RU367040"/>
    </source>
</evidence>